<reference evidence="5" key="1">
    <citation type="submission" date="2022-06" db="EMBL/GenBank/DDBJ databases">
        <authorList>
            <person name="Berger JAMES D."/>
            <person name="Berger JAMES D."/>
        </authorList>
    </citation>
    <scope>NUCLEOTIDE SEQUENCE [LARGE SCALE GENOMIC DNA]</scope>
</reference>
<feature type="repeat" description="TPR" evidence="4">
    <location>
        <begin position="58"/>
        <end position="91"/>
    </location>
</feature>
<dbReference type="AlphaFoldDB" id="A0AA85KFP5"/>
<accession>A0AA85KFP5</accession>
<dbReference type="PROSITE" id="PS50005">
    <property type="entry name" value="TPR"/>
    <property type="match status" value="1"/>
</dbReference>
<dbReference type="InterPro" id="IPR011990">
    <property type="entry name" value="TPR-like_helical_dom_sf"/>
</dbReference>
<organism evidence="5 6">
    <name type="scientific">Trichobilharzia regenti</name>
    <name type="common">Nasal bird schistosome</name>
    <dbReference type="NCBI Taxonomy" id="157069"/>
    <lineage>
        <taxon>Eukaryota</taxon>
        <taxon>Metazoa</taxon>
        <taxon>Spiralia</taxon>
        <taxon>Lophotrochozoa</taxon>
        <taxon>Platyhelminthes</taxon>
        <taxon>Trematoda</taxon>
        <taxon>Digenea</taxon>
        <taxon>Strigeidida</taxon>
        <taxon>Schistosomatoidea</taxon>
        <taxon>Schistosomatidae</taxon>
        <taxon>Trichobilharzia</taxon>
    </lineage>
</organism>
<protein>
    <recommendedName>
        <fullName evidence="3">Cell division cycle protein 27 homolog</fullName>
    </recommendedName>
</protein>
<evidence type="ECO:0000313" key="5">
    <source>
        <dbReference type="Proteomes" id="UP000050795"/>
    </source>
</evidence>
<dbReference type="PANTHER" id="PTHR12558:SF13">
    <property type="entry name" value="CELL DIVISION CYCLE PROTEIN 27 HOMOLOG"/>
    <property type="match status" value="1"/>
</dbReference>
<dbReference type="Proteomes" id="UP000050795">
    <property type="component" value="Unassembled WGS sequence"/>
</dbReference>
<dbReference type="GO" id="GO:0007091">
    <property type="term" value="P:metaphase/anaphase transition of mitotic cell cycle"/>
    <property type="evidence" value="ECO:0007669"/>
    <property type="project" value="TreeGrafter"/>
</dbReference>
<dbReference type="PANTHER" id="PTHR12558">
    <property type="entry name" value="CELL DIVISION CYCLE 16,23,27"/>
    <property type="match status" value="1"/>
</dbReference>
<dbReference type="GO" id="GO:0005737">
    <property type="term" value="C:cytoplasm"/>
    <property type="evidence" value="ECO:0007669"/>
    <property type="project" value="TreeGrafter"/>
</dbReference>
<keyword evidence="5" id="KW-1185">Reference proteome</keyword>
<evidence type="ECO:0000256" key="4">
    <source>
        <dbReference type="PROSITE-ProRule" id="PRU00339"/>
    </source>
</evidence>
<dbReference type="SUPFAM" id="SSF48452">
    <property type="entry name" value="TPR-like"/>
    <property type="match status" value="1"/>
</dbReference>
<reference evidence="6" key="2">
    <citation type="submission" date="2023-11" db="UniProtKB">
        <authorList>
            <consortium name="WormBaseParasite"/>
        </authorList>
    </citation>
    <scope>IDENTIFICATION</scope>
</reference>
<dbReference type="GO" id="GO:0031145">
    <property type="term" value="P:anaphase-promoting complex-dependent catabolic process"/>
    <property type="evidence" value="ECO:0007669"/>
    <property type="project" value="TreeGrafter"/>
</dbReference>
<comment type="similarity">
    <text evidence="2">Belongs to the APC3/CDC27 family.</text>
</comment>
<dbReference type="WBParaSite" id="TREG1_74670.1">
    <property type="protein sequence ID" value="TREG1_74670.1"/>
    <property type="gene ID" value="TREG1_74670"/>
</dbReference>
<dbReference type="GO" id="GO:0051301">
    <property type="term" value="P:cell division"/>
    <property type="evidence" value="ECO:0007669"/>
    <property type="project" value="TreeGrafter"/>
</dbReference>
<dbReference type="GO" id="GO:0016567">
    <property type="term" value="P:protein ubiquitination"/>
    <property type="evidence" value="ECO:0007669"/>
    <property type="project" value="TreeGrafter"/>
</dbReference>
<evidence type="ECO:0000256" key="2">
    <source>
        <dbReference type="ARBA" id="ARBA00038210"/>
    </source>
</evidence>
<evidence type="ECO:0000256" key="1">
    <source>
        <dbReference type="ARBA" id="ARBA00022803"/>
    </source>
</evidence>
<evidence type="ECO:0000313" key="6">
    <source>
        <dbReference type="WBParaSite" id="TREG1_74670.1"/>
    </source>
</evidence>
<evidence type="ECO:0000256" key="3">
    <source>
        <dbReference type="ARBA" id="ARBA00039307"/>
    </source>
</evidence>
<dbReference type="InterPro" id="IPR019734">
    <property type="entry name" value="TPR_rpt"/>
</dbReference>
<name>A0AA85KFP5_TRIRE</name>
<dbReference type="GO" id="GO:0005680">
    <property type="term" value="C:anaphase-promoting complex"/>
    <property type="evidence" value="ECO:0007669"/>
    <property type="project" value="TreeGrafter"/>
</dbReference>
<proteinExistence type="inferred from homology"/>
<sequence length="102" mass="11902">MDNANYQTAHKLFSEVRRLEPWQLCGMYFYSTVLWQIQADQELSQRAHDLLELDRNAPESWCAAGNSFSLQGEHETAIKFFRRALQVSIRSSVHLSIVWQNS</sequence>
<keyword evidence="1 4" id="KW-0802">TPR repeat</keyword>
<dbReference type="Gene3D" id="1.25.40.10">
    <property type="entry name" value="Tetratricopeptide repeat domain"/>
    <property type="match status" value="1"/>
</dbReference>